<accession>A0ABN9UAZ4</accession>
<organism evidence="4 5">
    <name type="scientific">Prorocentrum cordatum</name>
    <dbReference type="NCBI Taxonomy" id="2364126"/>
    <lineage>
        <taxon>Eukaryota</taxon>
        <taxon>Sar</taxon>
        <taxon>Alveolata</taxon>
        <taxon>Dinophyceae</taxon>
        <taxon>Prorocentrales</taxon>
        <taxon>Prorocentraceae</taxon>
        <taxon>Prorocentrum</taxon>
    </lineage>
</organism>
<evidence type="ECO:0000259" key="3">
    <source>
        <dbReference type="PROSITE" id="PS50103"/>
    </source>
</evidence>
<dbReference type="PROSITE" id="PS50103">
    <property type="entry name" value="ZF_C3H1"/>
    <property type="match status" value="1"/>
</dbReference>
<feature type="domain" description="C3H1-type" evidence="3">
    <location>
        <begin position="316"/>
        <end position="344"/>
    </location>
</feature>
<name>A0ABN9UAZ4_9DINO</name>
<feature type="compositionally biased region" description="Low complexity" evidence="2">
    <location>
        <begin position="300"/>
        <end position="311"/>
    </location>
</feature>
<protein>
    <recommendedName>
        <fullName evidence="3">C3H1-type domain-containing protein</fullName>
    </recommendedName>
</protein>
<dbReference type="Proteomes" id="UP001189429">
    <property type="component" value="Unassembled WGS sequence"/>
</dbReference>
<feature type="region of interest" description="Disordered" evidence="2">
    <location>
        <begin position="1"/>
        <end position="78"/>
    </location>
</feature>
<keyword evidence="1" id="KW-0863">Zinc-finger</keyword>
<comment type="caution">
    <text evidence="4">The sequence shown here is derived from an EMBL/GenBank/DDBJ whole genome shotgun (WGS) entry which is preliminary data.</text>
</comment>
<feature type="compositionally biased region" description="Low complexity" evidence="2">
    <location>
        <begin position="154"/>
        <end position="167"/>
    </location>
</feature>
<reference evidence="4" key="1">
    <citation type="submission" date="2023-10" db="EMBL/GenBank/DDBJ databases">
        <authorList>
            <person name="Chen Y."/>
            <person name="Shah S."/>
            <person name="Dougan E. K."/>
            <person name="Thang M."/>
            <person name="Chan C."/>
        </authorList>
    </citation>
    <scope>NUCLEOTIDE SEQUENCE [LARGE SCALE GENOMIC DNA]</scope>
</reference>
<evidence type="ECO:0000313" key="4">
    <source>
        <dbReference type="EMBL" id="CAK0856497.1"/>
    </source>
</evidence>
<feature type="zinc finger region" description="C3H1-type" evidence="1">
    <location>
        <begin position="316"/>
        <end position="344"/>
    </location>
</feature>
<dbReference type="InterPro" id="IPR000571">
    <property type="entry name" value="Znf_CCCH"/>
</dbReference>
<feature type="region of interest" description="Disordered" evidence="2">
    <location>
        <begin position="154"/>
        <end position="317"/>
    </location>
</feature>
<keyword evidence="1" id="KW-0862">Zinc</keyword>
<feature type="compositionally biased region" description="Low complexity" evidence="2">
    <location>
        <begin position="413"/>
        <end position="432"/>
    </location>
</feature>
<feature type="compositionally biased region" description="Low complexity" evidence="2">
    <location>
        <begin position="31"/>
        <end position="62"/>
    </location>
</feature>
<evidence type="ECO:0000256" key="2">
    <source>
        <dbReference type="SAM" id="MobiDB-lite"/>
    </source>
</evidence>
<keyword evidence="5" id="KW-1185">Reference proteome</keyword>
<gene>
    <name evidence="4" type="ORF">PCOR1329_LOCUS46880</name>
</gene>
<feature type="compositionally biased region" description="Low complexity" evidence="2">
    <location>
        <begin position="256"/>
        <end position="290"/>
    </location>
</feature>
<feature type="non-terminal residue" evidence="4">
    <location>
        <position position="1"/>
    </location>
</feature>
<feature type="compositionally biased region" description="Basic and acidic residues" evidence="2">
    <location>
        <begin position="9"/>
        <end position="20"/>
    </location>
</feature>
<feature type="compositionally biased region" description="Basic residues" evidence="2">
    <location>
        <begin position="242"/>
        <end position="251"/>
    </location>
</feature>
<keyword evidence="1" id="KW-0479">Metal-binding</keyword>
<sequence length="438" mass="45301">EGAPSPDAGGREAARGERGASEAVVAGSETGAGPASVAAAPAELAAATATAPPGDPAASAGPLVPPAPAAPMEMFAGPWRTETEREILKQQKKFREVEKLRQRLEAGEALDRLQREKVATGEETGRRLFDLHAQRAREQSAELEAEAVLLAQQQQRQVAALQQPQAVFGEDRGPQQPPPAPGEKRDRKRRKAKDQQQQPLPPAGPAAAVLLAELAPPADLATRTARRGRRLRPRGREEAGRRSRPWLRRPRGGPAGPVDAVGADDAAAAAGDAPRAAGPRGAAPAAVPRSGPRPERHGPPAHGAAAAADGRPASRGDRWETCWEYVQTGCCPRGPTCRWEHPPLGPMAFAQGIQFFPGEMKEAAGPPPFLPGNVSPLPLGAGPPLQFQPCGAGPPPAGPGQPGGGDLGERQAPEAARGAAEGAGAEAEAELGGAREED</sequence>
<feature type="region of interest" description="Disordered" evidence="2">
    <location>
        <begin position="362"/>
        <end position="438"/>
    </location>
</feature>
<dbReference type="EMBL" id="CAUYUJ010015641">
    <property type="protein sequence ID" value="CAK0856497.1"/>
    <property type="molecule type" value="Genomic_DNA"/>
</dbReference>
<evidence type="ECO:0000313" key="5">
    <source>
        <dbReference type="Proteomes" id="UP001189429"/>
    </source>
</evidence>
<feature type="compositionally biased region" description="Basic residues" evidence="2">
    <location>
        <begin position="224"/>
        <end position="233"/>
    </location>
</feature>
<feature type="compositionally biased region" description="Low complexity" evidence="2">
    <location>
        <begin position="205"/>
        <end position="223"/>
    </location>
</feature>
<evidence type="ECO:0000256" key="1">
    <source>
        <dbReference type="PROSITE-ProRule" id="PRU00723"/>
    </source>
</evidence>
<proteinExistence type="predicted"/>